<feature type="region of interest" description="Disordered" evidence="1">
    <location>
        <begin position="627"/>
        <end position="661"/>
    </location>
</feature>
<feature type="compositionally biased region" description="Low complexity" evidence="1">
    <location>
        <begin position="947"/>
        <end position="970"/>
    </location>
</feature>
<feature type="region of interest" description="Disordered" evidence="1">
    <location>
        <begin position="1874"/>
        <end position="1893"/>
    </location>
</feature>
<dbReference type="EMBL" id="KV425901">
    <property type="protein sequence ID" value="KZW00326.1"/>
    <property type="molecule type" value="Genomic_DNA"/>
</dbReference>
<dbReference type="SUPFAM" id="SSF50729">
    <property type="entry name" value="PH domain-like"/>
    <property type="match status" value="1"/>
</dbReference>
<feature type="compositionally biased region" description="Low complexity" evidence="1">
    <location>
        <begin position="259"/>
        <end position="276"/>
    </location>
</feature>
<dbReference type="SMART" id="SM00233">
    <property type="entry name" value="PH"/>
    <property type="match status" value="1"/>
</dbReference>
<feature type="domain" description="PH" evidence="2">
    <location>
        <begin position="456"/>
        <end position="585"/>
    </location>
</feature>
<evidence type="ECO:0000313" key="3">
    <source>
        <dbReference type="EMBL" id="KZW00326.1"/>
    </source>
</evidence>
<gene>
    <name evidence="3" type="ORF">EXIGLDRAFT_155722</name>
</gene>
<feature type="compositionally biased region" description="Low complexity" evidence="1">
    <location>
        <begin position="296"/>
        <end position="323"/>
    </location>
</feature>
<feature type="compositionally biased region" description="Polar residues" evidence="1">
    <location>
        <begin position="853"/>
        <end position="863"/>
    </location>
</feature>
<feature type="compositionally biased region" description="Low complexity" evidence="1">
    <location>
        <begin position="197"/>
        <end position="225"/>
    </location>
</feature>
<feature type="compositionally biased region" description="Low complexity" evidence="1">
    <location>
        <begin position="629"/>
        <end position="644"/>
    </location>
</feature>
<feature type="region of interest" description="Disordered" evidence="1">
    <location>
        <begin position="1490"/>
        <end position="1546"/>
    </location>
</feature>
<feature type="compositionally biased region" description="Low complexity" evidence="1">
    <location>
        <begin position="894"/>
        <end position="934"/>
    </location>
</feature>
<evidence type="ECO:0000259" key="2">
    <source>
        <dbReference type="SMART" id="SM00233"/>
    </source>
</evidence>
<feature type="compositionally biased region" description="Low complexity" evidence="1">
    <location>
        <begin position="1145"/>
        <end position="1279"/>
    </location>
</feature>
<evidence type="ECO:0000256" key="1">
    <source>
        <dbReference type="SAM" id="MobiDB-lite"/>
    </source>
</evidence>
<feature type="compositionally biased region" description="Basic and acidic residues" evidence="1">
    <location>
        <begin position="38"/>
        <end position="51"/>
    </location>
</feature>
<protein>
    <recommendedName>
        <fullName evidence="2">PH domain-containing protein</fullName>
    </recommendedName>
</protein>
<dbReference type="Proteomes" id="UP000077266">
    <property type="component" value="Unassembled WGS sequence"/>
</dbReference>
<feature type="compositionally biased region" description="Acidic residues" evidence="1">
    <location>
        <begin position="54"/>
        <end position="67"/>
    </location>
</feature>
<sequence length="1948" mass="206702">MSISDPSGGRRTPRYTASGTMSSLSQSSPTRSSFIHSETTEHTEDALRRVDISNPDDDDDESWDDSFVDAQEVERELDEEFDATEQAVSGWSSSAPTTLDPYTFLRSPLSVVPEQSEPSTRSSLLSASSRPSSGVFLSGTWNADLLQRQRERLGIASPTTATLPESPVHYGHSRGATDPGPRGSPRPARDLIAFFEASSASDTSGTSSLGQTRSPSPSKMSGSQSHGYSQSISMPSLSRTLQEASSMHTRSPTMPNLNSSYYSSSSRPSSPTKTSRAMSHALMSPSTSYASVTGPSTMSSFLSPSSRTMDLSSSRSQTTSLLSPPAPSTVLSSSVKSPPTRAVSPRSLPTTSVRNLVAAWTAVTSSASSSEGFFSIRRAAERRARQAEGGEDQGSGSGSGSGPSPPNDNGNDDGNGNGNSAGAPTRSSGSTGSSNLPPSSFELAELGDQFRTQDEPLRVGVLWYLNVHTAPPYRWQRCQAVLYPNKLLLTWIAPGGGRGVVTLDLLNCTEVRSVPSPTHPSAQDDVGTIAARQQMEDAGGDSGALLELLCPFQLLYADGVERLGAESARERVRWVGALWNAIERAATIPSRTLSPAPTIQSIRSTTSGSGSASTVFVPPLESIPDFPDSLSGRSSSIRSGSLASHRTHQSTRASDDGAISSQGLVVPLGRTGSRLIAPSRSSSLRRTASLTDLDAEFASVARTLQSMGSDTRSTISAVSATDLLSIPTIPSTRAGSPAPSSSARSYRSARDVRPPTRTSESDDVFYSASSASSAAPSSASRSGTSSDERSSAFVTPLSTPRRRPPTSVSSPSSASDILRVLSPTSGTQIVGSTLSYRRSDSASLLGDSHEGSDFSSETQSSPSKLRRSPAARRTPRKSRTTTTDSEKENEEETTVSSPQSRTPTRSSGTPTRRSVSGSSRSYSSSYRSGDSASRPPASSVGYDICATSDWTESSSSFSTTGETETPTPSESEPPTPSSEAPSSIYRTPSTHSSLMTERSHQTFYDPAPTPSETSSYRSIPSIPSLRSSGPPSTHYSTAPLCPTPPSTAYTTASDGMAEYLSATPSVRSPSLPPLPSSRSSTLPPLPSSRSSSSRAPSTRPPSTIPSIPSYPDSSTHRTPSPRSTSESPMESVSMPASPPQPPSSPVASLYSESSVTESDVTSSSRTPTRTVPSIMRLSPSPSASRTPSSVSAPTPSSPSTPSSSSLRPSTPSTPSSTSIPTPTPSTVSRTVTSIRTSTTPTPSSPHLSVPTTSLLSTVSSRSPSSVSSLSVSTVTRSPIAPGPPSPAAPSFRGSLWGGESNVSYDSSALMPSPSMRSMSLAPPDDEESYESSVLRPTSYATDFISVPTRSLYRAESARSYASSILRPAPESIMGDEYPEESPIPSTVPLPSSPTPTMSASVTLSTPESNEPSIASQLETIPSIIEEQDEEPEPLPAPPSPPRPAIATEEVNRLMDYLRGIEEARTADARDVQDQLGRVEGTLFDLNNFVRGEERAPPVPRKDRSVGRSTAPPASERTEPAESIHTRRSSSVASLTSLESSRLETPASIAEESVEYISSPSSISISLPPSILRNLPPLPSSGPSSPTTSSSSSRSTVRPPSRGHRTPVPLDELRDMIGAVQRQTENLLESQRQANAILDDLQRRPLPADVDHDLAQRKMDALQRIEDMVNDIHELLSEDEQSDLQRRLSNLVRISAPTIVAPSPRPSYQQSIGSMLSWPPAPPPPPPSDYGPPQPTPMIVRPPVRPVRPRSVSPVLPDVPPRSISVPLRDFIRIPRDPTWVPPPRRERVVEQDPEASDLEYGDEGHPDRIRPRPSGLEGESGPDINFEDLVRQRRRHARPDGDGIFVPVAPAPPAATVQPRPPTAPPAVTFDDRPVTAPFEPGHPGFPGPHGGLQDWRPGMPGFPPQFPPPQPPAPAVIVPSVTIPREIQDHIRVFTMLFPIFACLLTL</sequence>
<feature type="region of interest" description="Disordered" evidence="1">
    <location>
        <begin position="727"/>
        <end position="820"/>
    </location>
</feature>
<feature type="compositionally biased region" description="Basic and acidic residues" evidence="1">
    <location>
        <begin position="1490"/>
        <end position="1505"/>
    </location>
</feature>
<feature type="compositionally biased region" description="Polar residues" evidence="1">
    <location>
        <begin position="284"/>
        <end position="295"/>
    </location>
</feature>
<feature type="compositionally biased region" description="Polar residues" evidence="1">
    <location>
        <begin position="226"/>
        <end position="258"/>
    </location>
</feature>
<feature type="compositionally biased region" description="Low complexity" evidence="1">
    <location>
        <begin position="1076"/>
        <end position="1097"/>
    </location>
</feature>
<feature type="compositionally biased region" description="Low complexity" evidence="1">
    <location>
        <begin position="1104"/>
        <end position="1135"/>
    </location>
</feature>
<feature type="compositionally biased region" description="Low complexity" evidence="1">
    <location>
        <begin position="1306"/>
        <end position="1322"/>
    </location>
</feature>
<feature type="compositionally biased region" description="Pro residues" evidence="1">
    <location>
        <begin position="1718"/>
        <end position="1734"/>
    </location>
</feature>
<feature type="region of interest" description="Disordered" evidence="1">
    <location>
        <begin position="381"/>
        <end position="441"/>
    </location>
</feature>
<feature type="compositionally biased region" description="Polar residues" evidence="1">
    <location>
        <begin position="86"/>
        <end position="97"/>
    </location>
</feature>
<organism evidence="3 4">
    <name type="scientific">Exidia glandulosa HHB12029</name>
    <dbReference type="NCBI Taxonomy" id="1314781"/>
    <lineage>
        <taxon>Eukaryota</taxon>
        <taxon>Fungi</taxon>
        <taxon>Dikarya</taxon>
        <taxon>Basidiomycota</taxon>
        <taxon>Agaricomycotina</taxon>
        <taxon>Agaricomycetes</taxon>
        <taxon>Auriculariales</taxon>
        <taxon>Exidiaceae</taxon>
        <taxon>Exidia</taxon>
    </lineage>
</organism>
<feature type="compositionally biased region" description="Low complexity" evidence="1">
    <location>
        <begin position="1014"/>
        <end position="1032"/>
    </location>
</feature>
<feature type="region of interest" description="Disordered" evidence="1">
    <location>
        <begin position="1573"/>
        <end position="1609"/>
    </location>
</feature>
<dbReference type="InterPro" id="IPR001849">
    <property type="entry name" value="PH_domain"/>
</dbReference>
<feature type="compositionally biased region" description="Polar residues" evidence="1">
    <location>
        <begin position="425"/>
        <end position="438"/>
    </location>
</feature>
<feature type="compositionally biased region" description="Pro residues" evidence="1">
    <location>
        <begin position="1433"/>
        <end position="1443"/>
    </location>
</feature>
<feature type="compositionally biased region" description="Basic residues" evidence="1">
    <location>
        <begin position="864"/>
        <end position="879"/>
    </location>
</feature>
<feature type="compositionally biased region" description="Low complexity" evidence="1">
    <location>
        <begin position="1528"/>
        <end position="1544"/>
    </location>
</feature>
<evidence type="ECO:0000313" key="4">
    <source>
        <dbReference type="Proteomes" id="UP000077266"/>
    </source>
</evidence>
<feature type="compositionally biased region" description="Acidic residues" evidence="1">
    <location>
        <begin position="1791"/>
        <end position="1801"/>
    </location>
</feature>
<feature type="region of interest" description="Disordered" evidence="1">
    <location>
        <begin position="841"/>
        <end position="1334"/>
    </location>
</feature>
<feature type="compositionally biased region" description="Low complexity" evidence="1">
    <location>
        <begin position="116"/>
        <end position="133"/>
    </location>
</feature>
<name>A0A165N7D9_EXIGL</name>
<feature type="compositionally biased region" description="Low complexity" evidence="1">
    <location>
        <begin position="16"/>
        <end position="33"/>
    </location>
</feature>
<feature type="compositionally biased region" description="Low complexity" evidence="1">
    <location>
        <begin position="1573"/>
        <end position="1599"/>
    </location>
</feature>
<feature type="region of interest" description="Disordered" evidence="1">
    <location>
        <begin position="1701"/>
        <end position="1734"/>
    </location>
</feature>
<keyword evidence="4" id="KW-1185">Reference proteome</keyword>
<feature type="compositionally biased region" description="Polar residues" evidence="1">
    <location>
        <begin position="1403"/>
        <end position="1419"/>
    </location>
</feature>
<feature type="compositionally biased region" description="Basic and acidic residues" evidence="1">
    <location>
        <begin position="1515"/>
        <end position="1524"/>
    </location>
</feature>
<feature type="region of interest" description="Disordered" evidence="1">
    <location>
        <begin position="1"/>
        <end position="136"/>
    </location>
</feature>
<dbReference type="STRING" id="1314781.A0A165N7D9"/>
<feature type="compositionally biased region" description="Polar residues" evidence="1">
    <location>
        <begin position="984"/>
        <end position="996"/>
    </location>
</feature>
<dbReference type="OrthoDB" id="2507336at2759"/>
<feature type="compositionally biased region" description="Low complexity" evidence="1">
    <location>
        <begin position="767"/>
        <end position="815"/>
    </location>
</feature>
<feature type="region of interest" description="Disordered" evidence="1">
    <location>
        <begin position="152"/>
        <end position="351"/>
    </location>
</feature>
<dbReference type="InParanoid" id="A0A165N7D9"/>
<feature type="compositionally biased region" description="Low complexity" evidence="1">
    <location>
        <begin position="730"/>
        <end position="746"/>
    </location>
</feature>
<feature type="region of interest" description="Disordered" evidence="1">
    <location>
        <begin position="1774"/>
        <end position="1823"/>
    </location>
</feature>
<reference evidence="3 4" key="1">
    <citation type="journal article" date="2016" name="Mol. Biol. Evol.">
        <title>Comparative Genomics of Early-Diverging Mushroom-Forming Fungi Provides Insights into the Origins of Lignocellulose Decay Capabilities.</title>
        <authorList>
            <person name="Nagy L.G."/>
            <person name="Riley R."/>
            <person name="Tritt A."/>
            <person name="Adam C."/>
            <person name="Daum C."/>
            <person name="Floudas D."/>
            <person name="Sun H."/>
            <person name="Yadav J.S."/>
            <person name="Pangilinan J."/>
            <person name="Larsson K.H."/>
            <person name="Matsuura K."/>
            <person name="Barry K."/>
            <person name="Labutti K."/>
            <person name="Kuo R."/>
            <person name="Ohm R.A."/>
            <person name="Bhattacharya S.S."/>
            <person name="Shirouzu T."/>
            <person name="Yoshinaga Y."/>
            <person name="Martin F.M."/>
            <person name="Grigoriev I.V."/>
            <person name="Hibbett D.S."/>
        </authorList>
    </citation>
    <scope>NUCLEOTIDE SEQUENCE [LARGE SCALE GENOMIC DNA]</scope>
    <source>
        <strain evidence="3 4">HHB12029</strain>
    </source>
</reference>
<feature type="region of interest" description="Disordered" evidence="1">
    <location>
        <begin position="1371"/>
        <end position="1445"/>
    </location>
</feature>
<proteinExistence type="predicted"/>
<feature type="compositionally biased region" description="Gly residues" evidence="1">
    <location>
        <begin position="392"/>
        <end position="401"/>
    </location>
</feature>
<accession>A0A165N7D9</accession>